<accession>A0A175A2H1</accession>
<dbReference type="Proteomes" id="UP000095662">
    <property type="component" value="Unassembled WGS sequence"/>
</dbReference>
<proteinExistence type="predicted"/>
<feature type="transmembrane region" description="Helical" evidence="1">
    <location>
        <begin position="51"/>
        <end position="71"/>
    </location>
</feature>
<keyword evidence="1" id="KW-0472">Membrane</keyword>
<evidence type="ECO:0000313" key="2">
    <source>
        <dbReference type="EMBL" id="CUQ90231.1"/>
    </source>
</evidence>
<gene>
    <name evidence="2" type="ORF">ERS852540_02075</name>
</gene>
<dbReference type="STRING" id="39492.ERS852540_02075"/>
<evidence type="ECO:0000313" key="3">
    <source>
        <dbReference type="Proteomes" id="UP000095662"/>
    </source>
</evidence>
<keyword evidence="1" id="KW-0812">Transmembrane</keyword>
<dbReference type="EMBL" id="CZBY01000019">
    <property type="protein sequence ID" value="CUQ90231.1"/>
    <property type="molecule type" value="Genomic_DNA"/>
</dbReference>
<name>A0A175A2H1_9FIRM</name>
<keyword evidence="1" id="KW-1133">Transmembrane helix</keyword>
<evidence type="ECO:0000256" key="1">
    <source>
        <dbReference type="SAM" id="Phobius"/>
    </source>
</evidence>
<sequence>MSKESDEKRELLKLKQGIISESEVIEQDVHEQPEKQTVAKKIDNFFFRNKWFVAAGAFFAAVGFFLVYQAVTREQPDLTVILAVSDTSKAPGLYQKVNDIELALEKYCPDFDGNGYVHVAVYSIDLTKSGNMQYIQSNTAKFYGEIERGVAELYICDADLLTGETSTEDYDPDENTPDDNTIALTYENMFSDIGKALKMPEYNGKLRIDLKDTGFVYDAKWENSCPDTLAFSVRREEPGMVSYSKSEEYQKRAKEVLKNILTGNKVNDTEVGSSTVQGE</sequence>
<reference evidence="2 3" key="1">
    <citation type="submission" date="2015-09" db="EMBL/GenBank/DDBJ databases">
        <authorList>
            <consortium name="Pathogen Informatics"/>
        </authorList>
    </citation>
    <scope>NUCLEOTIDE SEQUENCE [LARGE SCALE GENOMIC DNA]</scope>
    <source>
        <strain evidence="2 3">2789STDY5834928</strain>
    </source>
</reference>
<protein>
    <submittedName>
        <fullName evidence="2">Uncharacterized protein</fullName>
    </submittedName>
</protein>
<dbReference type="OrthoDB" id="1818981at2"/>
<organism evidence="2 3">
    <name type="scientific">[Eubacterium] siraeum</name>
    <dbReference type="NCBI Taxonomy" id="39492"/>
    <lineage>
        <taxon>Bacteria</taxon>
        <taxon>Bacillati</taxon>
        <taxon>Bacillota</taxon>
        <taxon>Clostridia</taxon>
        <taxon>Eubacteriales</taxon>
        <taxon>Oscillospiraceae</taxon>
        <taxon>Oscillospiraceae incertae sedis</taxon>
    </lineage>
</organism>
<dbReference type="AlphaFoldDB" id="A0A175A2H1"/>